<evidence type="ECO:0000256" key="5">
    <source>
        <dbReference type="ARBA" id="ARBA00022691"/>
    </source>
</evidence>
<feature type="domain" description="SET" evidence="8">
    <location>
        <begin position="113"/>
        <end position="239"/>
    </location>
</feature>
<feature type="domain" description="Pre-SET" evidence="9">
    <location>
        <begin position="41"/>
        <end position="110"/>
    </location>
</feature>
<dbReference type="PANTHER" id="PTHR46223:SF3">
    <property type="entry name" value="HISTONE-LYSINE N-METHYLTRANSFERASE SET-23"/>
    <property type="match status" value="1"/>
</dbReference>
<keyword evidence="6" id="KW-0479">Metal-binding</keyword>
<dbReference type="InterPro" id="IPR001214">
    <property type="entry name" value="SET_dom"/>
</dbReference>
<evidence type="ECO:0000259" key="9">
    <source>
        <dbReference type="PROSITE" id="PS50867"/>
    </source>
</evidence>
<keyword evidence="7" id="KW-0862">Zinc</keyword>
<keyword evidence="3 11" id="KW-0489">Methyltransferase</keyword>
<reference evidence="11 12" key="1">
    <citation type="journal article" date="2015" name="Genome Biol. Evol.">
        <title>The genome of winter moth (Operophtera brumata) provides a genomic perspective on sexual dimorphism and phenology.</title>
        <authorList>
            <person name="Derks M.F."/>
            <person name="Smit S."/>
            <person name="Salis L."/>
            <person name="Schijlen E."/>
            <person name="Bossers A."/>
            <person name="Mateman C."/>
            <person name="Pijl A.S."/>
            <person name="de Ridder D."/>
            <person name="Groenen M.A."/>
            <person name="Visser M.E."/>
            <person name="Megens H.J."/>
        </authorList>
    </citation>
    <scope>NUCLEOTIDE SEQUENCE [LARGE SCALE GENOMIC DNA]</scope>
    <source>
        <strain evidence="11">WM2013NL</strain>
        <tissue evidence="11">Head and thorax</tissue>
    </source>
</reference>
<keyword evidence="5" id="KW-0949">S-adenosyl-L-methionine</keyword>
<evidence type="ECO:0000259" key="8">
    <source>
        <dbReference type="PROSITE" id="PS50280"/>
    </source>
</evidence>
<dbReference type="GO" id="GO:0008270">
    <property type="term" value="F:zinc ion binding"/>
    <property type="evidence" value="ECO:0007669"/>
    <property type="project" value="InterPro"/>
</dbReference>
<feature type="domain" description="Post-SET" evidence="10">
    <location>
        <begin position="253"/>
        <end position="269"/>
    </location>
</feature>
<dbReference type="GO" id="GO:0042054">
    <property type="term" value="F:histone methyltransferase activity"/>
    <property type="evidence" value="ECO:0007669"/>
    <property type="project" value="InterPro"/>
</dbReference>
<dbReference type="GO" id="GO:0032259">
    <property type="term" value="P:methylation"/>
    <property type="evidence" value="ECO:0007669"/>
    <property type="project" value="UniProtKB-KW"/>
</dbReference>
<accession>A0A0L7K3T4</accession>
<organism evidence="11 12">
    <name type="scientific">Operophtera brumata</name>
    <name type="common">Winter moth</name>
    <name type="synonym">Phalaena brumata</name>
    <dbReference type="NCBI Taxonomy" id="104452"/>
    <lineage>
        <taxon>Eukaryota</taxon>
        <taxon>Metazoa</taxon>
        <taxon>Ecdysozoa</taxon>
        <taxon>Arthropoda</taxon>
        <taxon>Hexapoda</taxon>
        <taxon>Insecta</taxon>
        <taxon>Pterygota</taxon>
        <taxon>Neoptera</taxon>
        <taxon>Endopterygota</taxon>
        <taxon>Lepidoptera</taxon>
        <taxon>Glossata</taxon>
        <taxon>Ditrysia</taxon>
        <taxon>Geometroidea</taxon>
        <taxon>Geometridae</taxon>
        <taxon>Larentiinae</taxon>
        <taxon>Operophtera</taxon>
    </lineage>
</organism>
<dbReference type="Gene3D" id="2.170.270.10">
    <property type="entry name" value="SET domain"/>
    <property type="match status" value="1"/>
</dbReference>
<dbReference type="PROSITE" id="PS50867">
    <property type="entry name" value="PRE_SET"/>
    <property type="match status" value="1"/>
</dbReference>
<sequence length="273" mass="31125">MNDNYSHSDNNLLYITESILGPKENTPEYEKLLDDYNTQYNGCYCKQGCPDSVCVCLQQSHGNNYDRITINGEDVFRICWKPNDNTYPMYECTSKCPCNPTCGNRVVQRGPIDGLTVRPCENKQKGLGLFTLHLIPNRAFICEYAGEIITKSQALARIQENESKKHDNYIFCLNEHTSTETTQTFVDPSQFGNIGRYINHSCDPNCCVVPVRCDTLIPKLAIFACKDIQPNEELTFRYGTDCEFNHSFITKLTAKNCLCNTDKCQGYLPFNDF</sequence>
<keyword evidence="2" id="KW-0158">Chromosome</keyword>
<evidence type="ECO:0000256" key="2">
    <source>
        <dbReference type="ARBA" id="ARBA00022454"/>
    </source>
</evidence>
<dbReference type="GO" id="GO:0008170">
    <property type="term" value="F:N-methyltransferase activity"/>
    <property type="evidence" value="ECO:0007669"/>
    <property type="project" value="UniProtKB-ARBA"/>
</dbReference>
<evidence type="ECO:0000256" key="7">
    <source>
        <dbReference type="ARBA" id="ARBA00022833"/>
    </source>
</evidence>
<evidence type="ECO:0000256" key="1">
    <source>
        <dbReference type="ARBA" id="ARBA00004286"/>
    </source>
</evidence>
<evidence type="ECO:0000313" key="11">
    <source>
        <dbReference type="EMBL" id="KOB52308.1"/>
    </source>
</evidence>
<dbReference type="InterPro" id="IPR046341">
    <property type="entry name" value="SET_dom_sf"/>
</dbReference>
<comment type="subcellular location">
    <subcellularLocation>
        <location evidence="1">Chromosome</location>
    </subcellularLocation>
</comment>
<proteinExistence type="predicted"/>
<keyword evidence="12" id="KW-1185">Reference proteome</keyword>
<dbReference type="PANTHER" id="PTHR46223">
    <property type="entry name" value="HISTONE-LYSINE N-METHYLTRANSFERASE SUV39H"/>
    <property type="match status" value="1"/>
</dbReference>
<dbReference type="PROSITE" id="PS50868">
    <property type="entry name" value="POST_SET"/>
    <property type="match status" value="1"/>
</dbReference>
<dbReference type="InterPro" id="IPR050973">
    <property type="entry name" value="H3K9_Histone-Lys_N-MTase"/>
</dbReference>
<dbReference type="GO" id="GO:0005694">
    <property type="term" value="C:chromosome"/>
    <property type="evidence" value="ECO:0007669"/>
    <property type="project" value="UniProtKB-SubCell"/>
</dbReference>
<evidence type="ECO:0000256" key="6">
    <source>
        <dbReference type="ARBA" id="ARBA00022723"/>
    </source>
</evidence>
<protein>
    <submittedName>
        <fullName evidence="11">Histone-lysine N-methyltransferase SETMAR</fullName>
    </submittedName>
</protein>
<dbReference type="SMART" id="SM00317">
    <property type="entry name" value="SET"/>
    <property type="match status" value="1"/>
</dbReference>
<keyword evidence="4 11" id="KW-0808">Transferase</keyword>
<evidence type="ECO:0000313" key="12">
    <source>
        <dbReference type="Proteomes" id="UP000037510"/>
    </source>
</evidence>
<dbReference type="Pfam" id="PF00856">
    <property type="entry name" value="SET"/>
    <property type="match status" value="1"/>
</dbReference>
<evidence type="ECO:0000256" key="4">
    <source>
        <dbReference type="ARBA" id="ARBA00022679"/>
    </source>
</evidence>
<dbReference type="InterPro" id="IPR003616">
    <property type="entry name" value="Post-SET_dom"/>
</dbReference>
<dbReference type="PROSITE" id="PS50280">
    <property type="entry name" value="SET"/>
    <property type="match status" value="1"/>
</dbReference>
<gene>
    <name evidence="11" type="ORF">OBRU01_26130</name>
</gene>
<comment type="caution">
    <text evidence="11">The sequence shown here is derived from an EMBL/GenBank/DDBJ whole genome shotgun (WGS) entry which is preliminary data.</text>
</comment>
<dbReference type="InterPro" id="IPR007728">
    <property type="entry name" value="Pre-SET_dom"/>
</dbReference>
<dbReference type="GO" id="GO:0005634">
    <property type="term" value="C:nucleus"/>
    <property type="evidence" value="ECO:0007669"/>
    <property type="project" value="InterPro"/>
</dbReference>
<evidence type="ECO:0000256" key="3">
    <source>
        <dbReference type="ARBA" id="ARBA00022603"/>
    </source>
</evidence>
<dbReference type="EMBL" id="JTDY01012250">
    <property type="protein sequence ID" value="KOB52308.1"/>
    <property type="molecule type" value="Genomic_DNA"/>
</dbReference>
<dbReference type="STRING" id="104452.A0A0L7K3T4"/>
<dbReference type="GO" id="GO:0008757">
    <property type="term" value="F:S-adenosylmethionine-dependent methyltransferase activity"/>
    <property type="evidence" value="ECO:0007669"/>
    <property type="project" value="UniProtKB-ARBA"/>
</dbReference>
<name>A0A0L7K3T4_OPEBR</name>
<evidence type="ECO:0000259" key="10">
    <source>
        <dbReference type="PROSITE" id="PS50868"/>
    </source>
</evidence>
<dbReference type="Proteomes" id="UP000037510">
    <property type="component" value="Unassembled WGS sequence"/>
</dbReference>
<dbReference type="AlphaFoldDB" id="A0A0L7K3T4"/>
<dbReference type="SUPFAM" id="SSF82199">
    <property type="entry name" value="SET domain"/>
    <property type="match status" value="1"/>
</dbReference>